<evidence type="ECO:0000256" key="5">
    <source>
        <dbReference type="ARBA" id="ARBA00022840"/>
    </source>
</evidence>
<comment type="catalytic activity">
    <reaction evidence="8">
        <text>L-seryl-[protein] + ATP = O-phospho-L-seryl-[protein] + ADP + H(+)</text>
        <dbReference type="Rhea" id="RHEA:17989"/>
        <dbReference type="Rhea" id="RHEA-COMP:9863"/>
        <dbReference type="Rhea" id="RHEA-COMP:11604"/>
        <dbReference type="ChEBI" id="CHEBI:15378"/>
        <dbReference type="ChEBI" id="CHEBI:29999"/>
        <dbReference type="ChEBI" id="CHEBI:30616"/>
        <dbReference type="ChEBI" id="CHEBI:83421"/>
        <dbReference type="ChEBI" id="CHEBI:456216"/>
        <dbReference type="EC" id="2.7.12.2"/>
    </reaction>
</comment>
<evidence type="ECO:0000256" key="1">
    <source>
        <dbReference type="ARBA" id="ARBA00022527"/>
    </source>
</evidence>
<evidence type="ECO:0000256" key="7">
    <source>
        <dbReference type="ARBA" id="ARBA00038999"/>
    </source>
</evidence>
<comment type="catalytic activity">
    <reaction evidence="9">
        <text>L-threonyl-[protein] + ATP = O-phospho-L-threonyl-[protein] + ADP + H(+)</text>
        <dbReference type="Rhea" id="RHEA:46608"/>
        <dbReference type="Rhea" id="RHEA-COMP:11060"/>
        <dbReference type="Rhea" id="RHEA-COMP:11605"/>
        <dbReference type="ChEBI" id="CHEBI:15378"/>
        <dbReference type="ChEBI" id="CHEBI:30013"/>
        <dbReference type="ChEBI" id="CHEBI:30616"/>
        <dbReference type="ChEBI" id="CHEBI:61977"/>
        <dbReference type="ChEBI" id="CHEBI:456216"/>
        <dbReference type="EC" id="2.7.12.2"/>
    </reaction>
</comment>
<evidence type="ECO:0000256" key="4">
    <source>
        <dbReference type="ARBA" id="ARBA00022777"/>
    </source>
</evidence>
<dbReference type="Gene3D" id="3.30.200.20">
    <property type="entry name" value="Phosphorylase Kinase, domain 1"/>
    <property type="match status" value="1"/>
</dbReference>
<feature type="binding site" evidence="11">
    <location>
        <position position="155"/>
    </location>
    <ligand>
        <name>ATP</name>
        <dbReference type="ChEBI" id="CHEBI:30616"/>
    </ligand>
</feature>
<dbReference type="InterPro" id="IPR011009">
    <property type="entry name" value="Kinase-like_dom_sf"/>
</dbReference>
<keyword evidence="2" id="KW-0808">Transferase</keyword>
<dbReference type="Ensembl" id="ENSSSCT00025036915.1">
    <property type="protein sequence ID" value="ENSSSCP00025015437.1"/>
    <property type="gene ID" value="ENSSSCG00025026421.1"/>
</dbReference>
<dbReference type="SUPFAM" id="SSF56112">
    <property type="entry name" value="Protein kinase-like (PK-like)"/>
    <property type="match status" value="1"/>
</dbReference>
<dbReference type="SMART" id="SM00220">
    <property type="entry name" value="S_TKc"/>
    <property type="match status" value="1"/>
</dbReference>
<dbReference type="GO" id="GO:0004708">
    <property type="term" value="F:MAP kinase kinase activity"/>
    <property type="evidence" value="ECO:0007669"/>
    <property type="project" value="UniProtKB-EC"/>
</dbReference>
<evidence type="ECO:0000256" key="3">
    <source>
        <dbReference type="ARBA" id="ARBA00022741"/>
    </source>
</evidence>
<proteinExistence type="inferred from homology"/>
<dbReference type="InterPro" id="IPR017441">
    <property type="entry name" value="Protein_kinase_ATP_BS"/>
</dbReference>
<keyword evidence="4" id="KW-0418">Kinase</keyword>
<dbReference type="InterPro" id="IPR008271">
    <property type="entry name" value="Ser/Thr_kinase_AS"/>
</dbReference>
<dbReference type="PANTHER" id="PTHR48013">
    <property type="entry name" value="DUAL SPECIFICITY MITOGEN-ACTIVATED PROTEIN KINASE KINASE 5-RELATED"/>
    <property type="match status" value="1"/>
</dbReference>
<evidence type="ECO:0000256" key="12">
    <source>
        <dbReference type="RuleBase" id="RU000304"/>
    </source>
</evidence>
<dbReference type="PANTHER" id="PTHR48013:SF21">
    <property type="entry name" value="DUAL SPECIFICITY MITOGEN-ACTIVATED PROTEIN KINASE KINASE 3"/>
    <property type="match status" value="1"/>
</dbReference>
<dbReference type="PROSITE" id="PS00108">
    <property type="entry name" value="PROTEIN_KINASE_ST"/>
    <property type="match status" value="1"/>
</dbReference>
<evidence type="ECO:0000256" key="9">
    <source>
        <dbReference type="ARBA" id="ARBA00049299"/>
    </source>
</evidence>
<accession>A0A8D0RFS4</accession>
<keyword evidence="1 12" id="KW-0723">Serine/threonine-protein kinase</keyword>
<keyword evidence="5 11" id="KW-0067">ATP-binding</keyword>
<evidence type="ECO:0000256" key="8">
    <source>
        <dbReference type="ARBA" id="ARBA00049014"/>
    </source>
</evidence>
<reference evidence="14" key="1">
    <citation type="submission" date="2025-08" db="UniProtKB">
        <authorList>
            <consortium name="Ensembl"/>
        </authorList>
    </citation>
    <scope>IDENTIFICATION</scope>
</reference>
<evidence type="ECO:0000256" key="10">
    <source>
        <dbReference type="ARBA" id="ARBA00051693"/>
    </source>
</evidence>
<sequence>MRGPVWLLQRRGPEGWGGSRAPRLLGAFPGQPAYPPSSPCSLVLCLFCGRRGEAQWACRTGPGAPSRMRLLQDWSTDQPGWWPSLSAAPAPLLDGVWGVRAGTCLGPRGPSLSSVPKNFEVEADDLVTISELGRGAYGVVEKVRHAQSGTIMAVKRIRATVNSQEQKRLLMDLDVNMRTVDCFYTVTFYGALFREGDVWICMELMDTSLDKFYRKVLEKNMTIPEDILGEIAVSIVRALEHLHSKLSVIHRDVKPSNVLINKEGHVKMCDFGISGYLVDSVAKTMDAGCKPYMAVSGSRALPGRVLCPSGALNFLPEEGPAAQPGPPGSSLLLPFVIGPMGVGELPSRPPRVLREGHLGRGAAWQDWGLHLEPPVLASISAFSSASREVGR</sequence>
<dbReference type="GO" id="GO:0004674">
    <property type="term" value="F:protein serine/threonine kinase activity"/>
    <property type="evidence" value="ECO:0007669"/>
    <property type="project" value="UniProtKB-KW"/>
</dbReference>
<dbReference type="Proteomes" id="UP000694727">
    <property type="component" value="Unplaced"/>
</dbReference>
<evidence type="ECO:0000259" key="13">
    <source>
        <dbReference type="PROSITE" id="PS50011"/>
    </source>
</evidence>
<dbReference type="AlphaFoldDB" id="A0A8D0RFS4"/>
<feature type="domain" description="Protein kinase" evidence="13">
    <location>
        <begin position="126"/>
        <end position="391"/>
    </location>
</feature>
<evidence type="ECO:0000256" key="6">
    <source>
        <dbReference type="ARBA" id="ARBA00038035"/>
    </source>
</evidence>
<dbReference type="GO" id="GO:0005524">
    <property type="term" value="F:ATP binding"/>
    <property type="evidence" value="ECO:0007669"/>
    <property type="project" value="UniProtKB-UniRule"/>
</dbReference>
<name>A0A8D0RFS4_PIG</name>
<dbReference type="Gene3D" id="1.10.510.10">
    <property type="entry name" value="Transferase(Phosphotransferase) domain 1"/>
    <property type="match status" value="1"/>
</dbReference>
<keyword evidence="3 11" id="KW-0547">Nucleotide-binding</keyword>
<evidence type="ECO:0000256" key="2">
    <source>
        <dbReference type="ARBA" id="ARBA00022679"/>
    </source>
</evidence>
<evidence type="ECO:0000313" key="15">
    <source>
        <dbReference type="Proteomes" id="UP000694727"/>
    </source>
</evidence>
<dbReference type="PROSITE" id="PS50011">
    <property type="entry name" value="PROTEIN_KINASE_DOM"/>
    <property type="match status" value="1"/>
</dbReference>
<comment type="catalytic activity">
    <reaction evidence="10">
        <text>L-tyrosyl-[protein] + ATP = O-phospho-L-tyrosyl-[protein] + ADP + H(+)</text>
        <dbReference type="Rhea" id="RHEA:10596"/>
        <dbReference type="Rhea" id="RHEA-COMP:10136"/>
        <dbReference type="Rhea" id="RHEA-COMP:20101"/>
        <dbReference type="ChEBI" id="CHEBI:15378"/>
        <dbReference type="ChEBI" id="CHEBI:30616"/>
        <dbReference type="ChEBI" id="CHEBI:46858"/>
        <dbReference type="ChEBI" id="CHEBI:61978"/>
        <dbReference type="ChEBI" id="CHEBI:456216"/>
        <dbReference type="EC" id="2.7.12.2"/>
    </reaction>
</comment>
<dbReference type="EC" id="2.7.12.2" evidence="7"/>
<evidence type="ECO:0000313" key="14">
    <source>
        <dbReference type="Ensembl" id="ENSSSCP00025015437.1"/>
    </source>
</evidence>
<evidence type="ECO:0000256" key="11">
    <source>
        <dbReference type="PROSITE-ProRule" id="PRU10141"/>
    </source>
</evidence>
<comment type="similarity">
    <text evidence="6">Belongs to the protein kinase superfamily. STE Ser/Thr protein kinase family. MAP kinase kinase subfamily.</text>
</comment>
<dbReference type="Pfam" id="PF00069">
    <property type="entry name" value="Pkinase"/>
    <property type="match status" value="1"/>
</dbReference>
<dbReference type="PROSITE" id="PS00107">
    <property type="entry name" value="PROTEIN_KINASE_ATP"/>
    <property type="match status" value="1"/>
</dbReference>
<dbReference type="FunFam" id="3.30.200.20:FF:000040">
    <property type="entry name" value="Dual specificity mitogen-activated protein kinase kinase"/>
    <property type="match status" value="1"/>
</dbReference>
<dbReference type="InterPro" id="IPR000719">
    <property type="entry name" value="Prot_kinase_dom"/>
</dbReference>
<protein>
    <recommendedName>
        <fullName evidence="7">mitogen-activated protein kinase kinase</fullName>
        <ecNumber evidence="7">2.7.12.2</ecNumber>
    </recommendedName>
</protein>
<dbReference type="GO" id="GO:1902531">
    <property type="term" value="P:regulation of intracellular signal transduction"/>
    <property type="evidence" value="ECO:0007669"/>
    <property type="project" value="UniProtKB-ARBA"/>
</dbReference>
<organism evidence="14 15">
    <name type="scientific">Sus scrofa</name>
    <name type="common">Pig</name>
    <dbReference type="NCBI Taxonomy" id="9823"/>
    <lineage>
        <taxon>Eukaryota</taxon>
        <taxon>Metazoa</taxon>
        <taxon>Chordata</taxon>
        <taxon>Craniata</taxon>
        <taxon>Vertebrata</taxon>
        <taxon>Euteleostomi</taxon>
        <taxon>Mammalia</taxon>
        <taxon>Eutheria</taxon>
        <taxon>Laurasiatheria</taxon>
        <taxon>Artiodactyla</taxon>
        <taxon>Suina</taxon>
        <taxon>Suidae</taxon>
        <taxon>Sus</taxon>
    </lineage>
</organism>